<keyword evidence="2" id="KW-1185">Reference proteome</keyword>
<evidence type="ECO:0000313" key="1">
    <source>
        <dbReference type="EMBL" id="KAH7836279.1"/>
    </source>
</evidence>
<dbReference type="EMBL" id="CM037152">
    <property type="protein sequence ID" value="KAH7836279.1"/>
    <property type="molecule type" value="Genomic_DNA"/>
</dbReference>
<organism evidence="1 2">
    <name type="scientific">Vaccinium darrowii</name>
    <dbReference type="NCBI Taxonomy" id="229202"/>
    <lineage>
        <taxon>Eukaryota</taxon>
        <taxon>Viridiplantae</taxon>
        <taxon>Streptophyta</taxon>
        <taxon>Embryophyta</taxon>
        <taxon>Tracheophyta</taxon>
        <taxon>Spermatophyta</taxon>
        <taxon>Magnoliopsida</taxon>
        <taxon>eudicotyledons</taxon>
        <taxon>Gunneridae</taxon>
        <taxon>Pentapetalae</taxon>
        <taxon>asterids</taxon>
        <taxon>Ericales</taxon>
        <taxon>Ericaceae</taxon>
        <taxon>Vaccinioideae</taxon>
        <taxon>Vaccinieae</taxon>
        <taxon>Vaccinium</taxon>
    </lineage>
</organism>
<evidence type="ECO:0000313" key="2">
    <source>
        <dbReference type="Proteomes" id="UP000828048"/>
    </source>
</evidence>
<proteinExistence type="predicted"/>
<sequence length="150" mass="17202">MEFKLYFLDDKSKRKAMETVSLIDGIELIALSAKDKKMTVIGDIDPVIVAATLRKVCRTQILTVGTVRNSRRKEPKKKEPKNAGDEKKKDELLMITLCIIQPYSPDLMGLLTYSVTIIEYAIWNWIGEDSVLLIRRLDPVCLRNNFTTKR</sequence>
<gene>
    <name evidence="1" type="ORF">Vadar_034300</name>
</gene>
<reference evidence="1 2" key="1">
    <citation type="journal article" date="2021" name="Hortic Res">
        <title>High-quality reference genome and annotation aids understanding of berry development for evergreen blueberry (Vaccinium darrowii).</title>
        <authorList>
            <person name="Yu J."/>
            <person name="Hulse-Kemp A.M."/>
            <person name="Babiker E."/>
            <person name="Staton M."/>
        </authorList>
    </citation>
    <scope>NUCLEOTIDE SEQUENCE [LARGE SCALE GENOMIC DNA]</scope>
    <source>
        <strain evidence="2">cv. NJ 8807/NJ 8810</strain>
        <tissue evidence="1">Young leaf</tissue>
    </source>
</reference>
<name>A0ACB7X6N9_9ERIC</name>
<dbReference type="Proteomes" id="UP000828048">
    <property type="component" value="Chromosome 2"/>
</dbReference>
<comment type="caution">
    <text evidence="1">The sequence shown here is derived from an EMBL/GenBank/DDBJ whole genome shotgun (WGS) entry which is preliminary data.</text>
</comment>
<accession>A0ACB7X6N9</accession>
<protein>
    <submittedName>
        <fullName evidence="1">Uncharacterized protein</fullName>
    </submittedName>
</protein>